<evidence type="ECO:0000313" key="3">
    <source>
        <dbReference type="Proteomes" id="UP000199440"/>
    </source>
</evidence>
<dbReference type="STRING" id="192904.SAMN04488514_106204"/>
<dbReference type="Pfam" id="PF00480">
    <property type="entry name" value="ROK"/>
    <property type="match status" value="1"/>
</dbReference>
<dbReference type="Proteomes" id="UP000199440">
    <property type="component" value="Unassembled WGS sequence"/>
</dbReference>
<dbReference type="GO" id="GO:0016301">
    <property type="term" value="F:kinase activity"/>
    <property type="evidence" value="ECO:0007669"/>
    <property type="project" value="UniProtKB-KW"/>
</dbReference>
<dbReference type="EMBL" id="FNGV01000006">
    <property type="protein sequence ID" value="SDM24429.1"/>
    <property type="molecule type" value="Genomic_DNA"/>
</dbReference>
<protein>
    <submittedName>
        <fullName evidence="2">Glucokinase</fullName>
    </submittedName>
</protein>
<dbReference type="Gene3D" id="3.30.420.40">
    <property type="match status" value="2"/>
</dbReference>
<keyword evidence="3" id="KW-1185">Reference proteome</keyword>
<dbReference type="InterPro" id="IPR000600">
    <property type="entry name" value="ROK"/>
</dbReference>
<dbReference type="InterPro" id="IPR043129">
    <property type="entry name" value="ATPase_NBD"/>
</dbReference>
<dbReference type="AlphaFoldDB" id="A0A1G9RM77"/>
<dbReference type="OrthoDB" id="9810372at2"/>
<dbReference type="SUPFAM" id="SSF53067">
    <property type="entry name" value="Actin-like ATPase domain"/>
    <property type="match status" value="1"/>
</dbReference>
<sequence>MESKDPSIVMTLDAGGTNFIFSAIQENKPIIEPIRLEPNSHDLAKCLESITSGFELVKKALPTTPAAISFAFPGPADYPRGIIGDLPNLSAFRGGVALGPMLEHHFNIPVYINNDGNLFTYGEALSGLLPELNDSLKKANNLKRFKNLIGITLGTGFGVGLVSNNQIITGDNSNGGEGWLLRDFINADSYVEEHLSREGIRRSYALKAGTPLEKVGMPADIYHIAKRKAPGNQEAAMATFNDFGTVLGEALATLVAIIDGVVVLGGGVSAAFDLFAPAMFQQMQSKFQLADGNTAVRLPQQVFNLEDPEQKQKLLEGNQKEIAIPNTDKKITYDSMLRTGVGVSKNDTAAMIALGAYAYALKKLHT</sequence>
<keyword evidence="2" id="KW-0418">Kinase</keyword>
<comment type="similarity">
    <text evidence="1">Belongs to the ROK (NagC/XylR) family.</text>
</comment>
<name>A0A1G9RM77_9FLAO</name>
<evidence type="ECO:0000256" key="1">
    <source>
        <dbReference type="ARBA" id="ARBA00006479"/>
    </source>
</evidence>
<reference evidence="2 3" key="1">
    <citation type="submission" date="2016-10" db="EMBL/GenBank/DDBJ databases">
        <authorList>
            <person name="de Groot N.N."/>
        </authorList>
    </citation>
    <scope>NUCLEOTIDE SEQUENCE [LARGE SCALE GENOMIC DNA]</scope>
    <source>
        <strain evidence="2 3">DSM 19886</strain>
    </source>
</reference>
<evidence type="ECO:0000313" key="2">
    <source>
        <dbReference type="EMBL" id="SDM24429.1"/>
    </source>
</evidence>
<proteinExistence type="inferred from homology"/>
<organism evidence="2 3">
    <name type="scientific">Kriegella aquimaris</name>
    <dbReference type="NCBI Taxonomy" id="192904"/>
    <lineage>
        <taxon>Bacteria</taxon>
        <taxon>Pseudomonadati</taxon>
        <taxon>Bacteroidota</taxon>
        <taxon>Flavobacteriia</taxon>
        <taxon>Flavobacteriales</taxon>
        <taxon>Flavobacteriaceae</taxon>
        <taxon>Kriegella</taxon>
    </lineage>
</organism>
<dbReference type="PANTHER" id="PTHR18964">
    <property type="entry name" value="ROK (REPRESSOR, ORF, KINASE) FAMILY"/>
    <property type="match status" value="1"/>
</dbReference>
<gene>
    <name evidence="2" type="ORF">SAMN04488514_106204</name>
</gene>
<dbReference type="PANTHER" id="PTHR18964:SF149">
    <property type="entry name" value="BIFUNCTIONAL UDP-N-ACETYLGLUCOSAMINE 2-EPIMERASE_N-ACETYLMANNOSAMINE KINASE"/>
    <property type="match status" value="1"/>
</dbReference>
<accession>A0A1G9RM77</accession>
<keyword evidence="2" id="KW-0808">Transferase</keyword>
<dbReference type="CDD" id="cd23763">
    <property type="entry name" value="ASKHA_ATPase_ROK"/>
    <property type="match status" value="1"/>
</dbReference>